<accession>A0A2D0N8J0</accession>
<dbReference type="Proteomes" id="UP000223913">
    <property type="component" value="Unassembled WGS sequence"/>
</dbReference>
<protein>
    <recommendedName>
        <fullName evidence="4">DUF1330 domain-containing protein</fullName>
    </recommendedName>
</protein>
<keyword evidence="3" id="KW-1185">Reference proteome</keyword>
<dbReference type="AlphaFoldDB" id="A0A2D0N8J0"/>
<evidence type="ECO:0000313" key="3">
    <source>
        <dbReference type="Proteomes" id="UP000223913"/>
    </source>
</evidence>
<evidence type="ECO:0000256" key="1">
    <source>
        <dbReference type="ARBA" id="ARBA00006869"/>
    </source>
</evidence>
<reference evidence="2 3" key="1">
    <citation type="submission" date="2017-10" db="EMBL/GenBank/DDBJ databases">
        <title>The draft genome sequence of Lewinella nigricans NBRC 102662.</title>
        <authorList>
            <person name="Wang K."/>
        </authorList>
    </citation>
    <scope>NUCLEOTIDE SEQUENCE [LARGE SCALE GENOMIC DNA]</scope>
    <source>
        <strain evidence="2 3">NBRC 102662</strain>
    </source>
</reference>
<proteinExistence type="inferred from homology"/>
<evidence type="ECO:0000313" key="2">
    <source>
        <dbReference type="EMBL" id="PHN04708.1"/>
    </source>
</evidence>
<organism evidence="2 3">
    <name type="scientific">Flavilitoribacter nigricans (strain ATCC 23147 / DSM 23189 / NBRC 102662 / NCIMB 1420 / SS-2)</name>
    <name type="common">Lewinella nigricans</name>
    <dbReference type="NCBI Taxonomy" id="1122177"/>
    <lineage>
        <taxon>Bacteria</taxon>
        <taxon>Pseudomonadati</taxon>
        <taxon>Bacteroidota</taxon>
        <taxon>Saprospiria</taxon>
        <taxon>Saprospirales</taxon>
        <taxon>Lewinellaceae</taxon>
        <taxon>Flavilitoribacter</taxon>
    </lineage>
</organism>
<gene>
    <name evidence="2" type="ORF">CRP01_19525</name>
</gene>
<sequence>MNPYLLTYVNAPSPVSPHLAGKKMMENYSILLLLDAQPDWLAKSRPERADFYHSYLQPLFHQYASTCRIRLFDSEFFHARISDFILIETSNLADYQDLIEQLRDTAFYSVPYFAVRDIIVAKENAFLEYNARQGIA</sequence>
<evidence type="ECO:0008006" key="4">
    <source>
        <dbReference type="Google" id="ProtNLM"/>
    </source>
</evidence>
<dbReference type="Pfam" id="PF17074">
    <property type="entry name" value="Darcynin"/>
    <property type="match status" value="1"/>
</dbReference>
<dbReference type="OrthoDB" id="73186at2"/>
<dbReference type="EMBL" id="PDUD01000024">
    <property type="protein sequence ID" value="PHN04708.1"/>
    <property type="molecule type" value="Genomic_DNA"/>
</dbReference>
<comment type="similarity">
    <text evidence="1">Belongs to the darcynin family.</text>
</comment>
<comment type="caution">
    <text evidence="2">The sequence shown here is derived from an EMBL/GenBank/DDBJ whole genome shotgun (WGS) entry which is preliminary data.</text>
</comment>
<dbReference type="InterPro" id="IPR031409">
    <property type="entry name" value="Darcynin"/>
</dbReference>
<name>A0A2D0N8J0_FLAN2</name>